<dbReference type="PANTHER" id="PTHR31805">
    <property type="entry name" value="RECEPTOR-LIKE KINASE, PUTATIVE (DUF1421)-RELATED"/>
    <property type="match status" value="1"/>
</dbReference>
<feature type="compositionally biased region" description="Pro residues" evidence="2">
    <location>
        <begin position="304"/>
        <end position="325"/>
    </location>
</feature>
<evidence type="ECO:0000259" key="3">
    <source>
        <dbReference type="Pfam" id="PF07223"/>
    </source>
</evidence>
<feature type="compositionally biased region" description="Pro residues" evidence="2">
    <location>
        <begin position="256"/>
        <end position="266"/>
    </location>
</feature>
<dbReference type="OrthoDB" id="515416at2759"/>
<keyword evidence="5" id="KW-1185">Reference proteome</keyword>
<gene>
    <name evidence="4" type="ORF">SI8410_17020989</name>
</gene>
<feature type="compositionally biased region" description="Gly residues" evidence="2">
    <location>
        <begin position="466"/>
        <end position="476"/>
    </location>
</feature>
<name>A0A7I8LJR8_SPIIN</name>
<evidence type="ECO:0000313" key="5">
    <source>
        <dbReference type="Proteomes" id="UP000663760"/>
    </source>
</evidence>
<accession>A0A7I8LJR8</accession>
<organism evidence="4 5">
    <name type="scientific">Spirodela intermedia</name>
    <name type="common">Intermediate duckweed</name>
    <dbReference type="NCBI Taxonomy" id="51605"/>
    <lineage>
        <taxon>Eukaryota</taxon>
        <taxon>Viridiplantae</taxon>
        <taxon>Streptophyta</taxon>
        <taxon>Embryophyta</taxon>
        <taxon>Tracheophyta</taxon>
        <taxon>Spermatophyta</taxon>
        <taxon>Magnoliopsida</taxon>
        <taxon>Liliopsida</taxon>
        <taxon>Araceae</taxon>
        <taxon>Lemnoideae</taxon>
        <taxon>Spirodela</taxon>
    </lineage>
</organism>
<feature type="coiled-coil region" evidence="1">
    <location>
        <begin position="144"/>
        <end position="196"/>
    </location>
</feature>
<feature type="compositionally biased region" description="Low complexity" evidence="2">
    <location>
        <begin position="437"/>
        <end position="446"/>
    </location>
</feature>
<reference evidence="4" key="1">
    <citation type="submission" date="2020-02" db="EMBL/GenBank/DDBJ databases">
        <authorList>
            <person name="Scholz U."/>
            <person name="Mascher M."/>
            <person name="Fiebig A."/>
        </authorList>
    </citation>
    <scope>NUCLEOTIDE SEQUENCE</scope>
</reference>
<feature type="compositionally biased region" description="Pro residues" evidence="2">
    <location>
        <begin position="334"/>
        <end position="344"/>
    </location>
</feature>
<feature type="compositionally biased region" description="Polar residues" evidence="2">
    <location>
        <begin position="394"/>
        <end position="403"/>
    </location>
</feature>
<dbReference type="Pfam" id="PF07223">
    <property type="entry name" value="DUF1421"/>
    <property type="match status" value="1"/>
</dbReference>
<keyword evidence="1" id="KW-0175">Coiled coil</keyword>
<feature type="compositionally biased region" description="Low complexity" evidence="2">
    <location>
        <begin position="290"/>
        <end position="303"/>
    </location>
</feature>
<sequence length="539" mass="57861">MNASQFMDKQIMELSASGAQSSDLLDLLNPPEKHRSNGAGSGDGGKKDDILPNYDFQPIRSVGSSPPPATVEGGRAWGSMDSIPTSSNFRERNYSSSEAHDSYNVIHEKSKDACDTALLIEFDRTVKKYADNLMHALEGVSSRLSQLEGRTHKLESALDDLKLTISNNNGSSDGKLKQLENIMREVQTGVQVLRDKQEIIEAQIQLAKLQASKGDHHQQPDDSVVVPSVPTQPTLPPSQPPLPPQGMLPSQLPALPALPLPPPPQVPQTQFASVPAMPQREPYFVPPSQPLAEAPQQQYQLAPQHPPQLPPPTQFQPTPHPPQYSQPPQSSQHIPPPQLQAPPPHHPEESSPYMPPPPQTYPPSIRQPPQLSGPPHTQQFAGHGANLFDPQAIRPSSAQQFPTGYSPPAGPGLSDSYTHGGSPSHYNSAMKQPPFFSSAAASGGSSYPRLPTAQVLPQAVSAGSGSASGSGPGPGSAAGERVPIDDVVDKVTTMGFPRDVVRATVRRLTENGQNVDLNVVLDKLMNDGENPPQKGWFGR</sequence>
<protein>
    <recommendedName>
        <fullName evidence="3">DUF1421 domain-containing protein</fullName>
    </recommendedName>
</protein>
<feature type="compositionally biased region" description="Low complexity" evidence="2">
    <location>
        <begin position="221"/>
        <end position="232"/>
    </location>
</feature>
<dbReference type="Proteomes" id="UP000663760">
    <property type="component" value="Chromosome 17"/>
</dbReference>
<dbReference type="PANTHER" id="PTHR31805:SF14">
    <property type="entry name" value="RECEPTOR-LIKE KINASE, PUTATIVE (DUF1421)-RELATED"/>
    <property type="match status" value="1"/>
</dbReference>
<feature type="compositionally biased region" description="Polar residues" evidence="2">
    <location>
        <begin position="415"/>
        <end position="430"/>
    </location>
</feature>
<feature type="domain" description="DUF1421" evidence="3">
    <location>
        <begin position="484"/>
        <end position="527"/>
    </location>
</feature>
<feature type="compositionally biased region" description="Basic and acidic residues" evidence="2">
    <location>
        <begin position="89"/>
        <end position="98"/>
    </location>
</feature>
<feature type="compositionally biased region" description="Pro residues" evidence="2">
    <location>
        <begin position="233"/>
        <end position="246"/>
    </location>
</feature>
<feature type="region of interest" description="Disordered" evidence="2">
    <location>
        <begin position="19"/>
        <end position="98"/>
    </location>
</feature>
<dbReference type="AlphaFoldDB" id="A0A7I8LJR8"/>
<dbReference type="EMBL" id="LR746280">
    <property type="protein sequence ID" value="CAA7410311.1"/>
    <property type="molecule type" value="Genomic_DNA"/>
</dbReference>
<evidence type="ECO:0000256" key="2">
    <source>
        <dbReference type="SAM" id="MobiDB-lite"/>
    </source>
</evidence>
<dbReference type="InterPro" id="IPR010820">
    <property type="entry name" value="DUF1421"/>
</dbReference>
<evidence type="ECO:0000256" key="1">
    <source>
        <dbReference type="SAM" id="Coils"/>
    </source>
</evidence>
<proteinExistence type="predicted"/>
<feature type="region of interest" description="Disordered" evidence="2">
    <location>
        <begin position="211"/>
        <end position="483"/>
    </location>
</feature>
<evidence type="ECO:0000313" key="4">
    <source>
        <dbReference type="EMBL" id="CAA7410311.1"/>
    </source>
</evidence>